<reference evidence="2" key="1">
    <citation type="submission" date="2024-05" db="EMBL/GenBank/DDBJ databases">
        <title>Alkalihalobacillus sp. strain MEB203 novel alkaliphilic bacterium from Lonar Lake, India.</title>
        <authorList>
            <person name="Joshi A."/>
            <person name="Thite S."/>
            <person name="Mengade P."/>
        </authorList>
    </citation>
    <scope>NUCLEOTIDE SEQUENCE</scope>
    <source>
        <strain evidence="2">MEB 203</strain>
    </source>
</reference>
<organism evidence="2 3">
    <name type="scientific">Alkalihalobacterium chitinilyticum</name>
    <dbReference type="NCBI Taxonomy" id="2980103"/>
    <lineage>
        <taxon>Bacteria</taxon>
        <taxon>Bacillati</taxon>
        <taxon>Bacillota</taxon>
        <taxon>Bacilli</taxon>
        <taxon>Bacillales</taxon>
        <taxon>Bacillaceae</taxon>
        <taxon>Alkalihalobacterium</taxon>
    </lineage>
</organism>
<protein>
    <submittedName>
        <fullName evidence="2">Uncharacterized protein</fullName>
    </submittedName>
</protein>
<sequence length="163" mass="18624">MFLIRTTFMFCLFSLAVFTCTTSTIAVEDQLEAGALTPPPPIDYDNSEELIATFSTSSSLISNAYSSISRSNNTVRVSGDTYTTRTVDELRLTLEIQRWDGSRWNTIGSRGPFIDYNWYFTSASQSYVVTKGYYYRARTLHYVRSGRTTEQVTRYSRHILVPL</sequence>
<feature type="chain" id="PRO_5047334278" evidence="1">
    <location>
        <begin position="27"/>
        <end position="163"/>
    </location>
</feature>
<gene>
    <name evidence="2" type="ORF">N7Z68_13880</name>
</gene>
<feature type="signal peptide" evidence="1">
    <location>
        <begin position="1"/>
        <end position="26"/>
    </location>
</feature>
<name>A0ABT5VJN5_9BACI</name>
<evidence type="ECO:0000256" key="1">
    <source>
        <dbReference type="SAM" id="SignalP"/>
    </source>
</evidence>
<keyword evidence="3" id="KW-1185">Reference proteome</keyword>
<proteinExistence type="predicted"/>
<evidence type="ECO:0000313" key="2">
    <source>
        <dbReference type="EMBL" id="MDE5414464.1"/>
    </source>
</evidence>
<dbReference type="EMBL" id="JAOTPO010000009">
    <property type="protein sequence ID" value="MDE5414464.1"/>
    <property type="molecule type" value="Genomic_DNA"/>
</dbReference>
<dbReference type="RefSeq" id="WP_275119076.1">
    <property type="nucleotide sequence ID" value="NZ_JAOTPO010000009.1"/>
</dbReference>
<evidence type="ECO:0000313" key="3">
    <source>
        <dbReference type="Proteomes" id="UP001148125"/>
    </source>
</evidence>
<keyword evidence="1" id="KW-0732">Signal</keyword>
<dbReference type="Proteomes" id="UP001148125">
    <property type="component" value="Unassembled WGS sequence"/>
</dbReference>
<accession>A0ABT5VJN5</accession>
<comment type="caution">
    <text evidence="2">The sequence shown here is derived from an EMBL/GenBank/DDBJ whole genome shotgun (WGS) entry which is preliminary data.</text>
</comment>